<accession>A0A7C5HND8</accession>
<dbReference type="InterPro" id="IPR013785">
    <property type="entry name" value="Aldolase_TIM"/>
</dbReference>
<name>A0A7C5HND8_UNCW3</name>
<comment type="caution">
    <text evidence="7">The sequence shown here is derived from an EMBL/GenBank/DDBJ whole genome shotgun (WGS) entry which is preliminary data.</text>
</comment>
<evidence type="ECO:0000256" key="1">
    <source>
        <dbReference type="ARBA" id="ARBA00022691"/>
    </source>
</evidence>
<reference evidence="7" key="1">
    <citation type="journal article" date="2020" name="mSystems">
        <title>Genome- and Community-Level Interaction Insights into Carbon Utilization and Element Cycling Functions of Hydrothermarchaeota in Hydrothermal Sediment.</title>
        <authorList>
            <person name="Zhou Z."/>
            <person name="Liu Y."/>
            <person name="Xu W."/>
            <person name="Pan J."/>
            <person name="Luo Z.H."/>
            <person name="Li M."/>
        </authorList>
    </citation>
    <scope>NUCLEOTIDE SEQUENCE [LARGE SCALE GENOMIC DNA]</scope>
    <source>
        <strain evidence="7">HyVt-74</strain>
    </source>
</reference>
<feature type="binding site" evidence="5">
    <location>
        <position position="92"/>
    </location>
    <ligand>
        <name>[4Fe-4S] cluster</name>
        <dbReference type="ChEBI" id="CHEBI:49883"/>
        <note>4Fe-4S-S-AdoMet</note>
    </ligand>
</feature>
<dbReference type="CDD" id="cd01335">
    <property type="entry name" value="Radical_SAM"/>
    <property type="match status" value="1"/>
</dbReference>
<evidence type="ECO:0000256" key="2">
    <source>
        <dbReference type="ARBA" id="ARBA00022723"/>
    </source>
</evidence>
<protein>
    <submittedName>
        <fullName evidence="7">Radical SAM protein</fullName>
    </submittedName>
</protein>
<keyword evidence="4 5" id="KW-0411">Iron-sulfur</keyword>
<evidence type="ECO:0000256" key="5">
    <source>
        <dbReference type="PIRSR" id="PIRSR004869-50"/>
    </source>
</evidence>
<feature type="binding site" evidence="5">
    <location>
        <position position="88"/>
    </location>
    <ligand>
        <name>[4Fe-4S] cluster</name>
        <dbReference type="ChEBI" id="CHEBI:49883"/>
        <note>4Fe-4S-S-AdoMet</note>
    </ligand>
</feature>
<dbReference type="PANTHER" id="PTHR43075:SF1">
    <property type="entry name" value="FORMATE LYASE ACTIVATING ENZYME, PUTATIVE (AFU_ORTHOLOGUE AFUA_2G15630)-RELATED"/>
    <property type="match status" value="1"/>
</dbReference>
<keyword evidence="1 5" id="KW-0949">S-adenosyl-L-methionine</keyword>
<dbReference type="SFLD" id="SFLDS00029">
    <property type="entry name" value="Radical_SAM"/>
    <property type="match status" value="1"/>
</dbReference>
<dbReference type="InterPro" id="IPR040085">
    <property type="entry name" value="MJ0674-like"/>
</dbReference>
<keyword evidence="3 5" id="KW-0408">Iron</keyword>
<dbReference type="InterPro" id="IPR058240">
    <property type="entry name" value="rSAM_sf"/>
</dbReference>
<dbReference type="InterPro" id="IPR016431">
    <property type="entry name" value="Pyrv-formate_lyase-activ_prd"/>
</dbReference>
<feature type="domain" description="Radical SAM core" evidence="6">
    <location>
        <begin position="83"/>
        <end position="214"/>
    </location>
</feature>
<dbReference type="GO" id="GO:0051536">
    <property type="term" value="F:iron-sulfur cluster binding"/>
    <property type="evidence" value="ECO:0007669"/>
    <property type="project" value="UniProtKB-KW"/>
</dbReference>
<dbReference type="SUPFAM" id="SSF102114">
    <property type="entry name" value="Radical SAM enzymes"/>
    <property type="match status" value="1"/>
</dbReference>
<dbReference type="Proteomes" id="UP000886110">
    <property type="component" value="Unassembled WGS sequence"/>
</dbReference>
<keyword evidence="2 5" id="KW-0479">Metal-binding</keyword>
<dbReference type="EMBL" id="DRTB01000163">
    <property type="protein sequence ID" value="HHE04855.1"/>
    <property type="molecule type" value="Genomic_DNA"/>
</dbReference>
<dbReference type="PANTHER" id="PTHR43075">
    <property type="entry name" value="FORMATE LYASE ACTIVATING ENZYME, PUTATIVE (AFU_ORTHOLOGUE AFUA_2G15630)-RELATED"/>
    <property type="match status" value="1"/>
</dbReference>
<organism evidence="7">
    <name type="scientific">candidate division WOR-3 bacterium</name>
    <dbReference type="NCBI Taxonomy" id="2052148"/>
    <lineage>
        <taxon>Bacteria</taxon>
        <taxon>Bacteria division WOR-3</taxon>
    </lineage>
</organism>
<evidence type="ECO:0000256" key="4">
    <source>
        <dbReference type="ARBA" id="ARBA00023014"/>
    </source>
</evidence>
<dbReference type="Gene3D" id="3.20.20.70">
    <property type="entry name" value="Aldolase class I"/>
    <property type="match status" value="1"/>
</dbReference>
<dbReference type="AlphaFoldDB" id="A0A7C5HND8"/>
<feature type="binding site" evidence="5">
    <location>
        <position position="95"/>
    </location>
    <ligand>
        <name>[4Fe-4S] cluster</name>
        <dbReference type="ChEBI" id="CHEBI:49883"/>
        <note>4Fe-4S-S-AdoMet</note>
    </ligand>
</feature>
<dbReference type="PIRSF" id="PIRSF004869">
    <property type="entry name" value="PflX_prd"/>
    <property type="match status" value="1"/>
</dbReference>
<evidence type="ECO:0000259" key="6">
    <source>
        <dbReference type="Pfam" id="PF04055"/>
    </source>
</evidence>
<dbReference type="InterPro" id="IPR007197">
    <property type="entry name" value="rSAM"/>
</dbReference>
<dbReference type="Pfam" id="PF04055">
    <property type="entry name" value="Radical_SAM"/>
    <property type="match status" value="1"/>
</dbReference>
<dbReference type="SFLD" id="SFLDG01099">
    <property type="entry name" value="Uncharacterised_Radical_SAM_Su"/>
    <property type="match status" value="1"/>
</dbReference>
<evidence type="ECO:0000313" key="7">
    <source>
        <dbReference type="EMBL" id="HHE04855.1"/>
    </source>
</evidence>
<evidence type="ECO:0000256" key="3">
    <source>
        <dbReference type="ARBA" id="ARBA00023004"/>
    </source>
</evidence>
<dbReference type="GO" id="GO:0046872">
    <property type="term" value="F:metal ion binding"/>
    <property type="evidence" value="ECO:0007669"/>
    <property type="project" value="UniProtKB-KW"/>
</dbReference>
<sequence length="308" mass="34933">MKSPNNLKNRYPSYLNIRNFKPIIRELKSMLNPCVVCPRNCRIDRFTSKKGICRTGYLPIVASYNLHHGEEPPISGFRGSGTIFFSGCPLRCLFCQNYPISQYVNGNEISIKKLAEQMLFLQRKGAHNINLVTPTHVVPQFVEALEIAVEDGLHIPIVYNCGGYENIEVLKLLDGIIDIYLPDMKYGFNTNALKYSGVKNYVEINRKAVAEMYRQVGDLEVDDNGVALRGLIIRHLVLPENISGTDEVLKFIAGLSRTIPISLMSQYFPAYKAPEIPELSKRLTISKYKWATELMEKLGLINGWIQPF</sequence>
<comment type="cofactor">
    <cofactor evidence="5">
        <name>[4Fe-4S] cluster</name>
        <dbReference type="ChEBI" id="CHEBI:49883"/>
    </cofactor>
    <text evidence="5">Binds 1 [4Fe-4S] cluster. The cluster is coordinated with 3 cysteines and an exchangeable S-adenosyl-L-methionine.</text>
</comment>
<gene>
    <name evidence="7" type="ORF">ENL19_02195</name>
</gene>
<dbReference type="GO" id="GO:0003824">
    <property type="term" value="F:catalytic activity"/>
    <property type="evidence" value="ECO:0007669"/>
    <property type="project" value="InterPro"/>
</dbReference>
<proteinExistence type="predicted"/>